<sequence length="419" mass="48352">MSSCRRSRSDRDEDEDEDEAQQTLDSGSDDLLTEILLRLPMKSLLRFKSVSKRWLSLISNPSFCHIHYLRNPVSVSVSGLFMRWFSEFNFVSLHENATASEIPLTFLNFIHNGTRMTALQSCNGLFGCLSYGKHTYYIYNPATQQHTTLDIPGGDTFVVSISLAFDPSKSPHYKAVCVRSPDDESARSVFGYKGKYVLGPGDEPAQINYRIEIYSSETRSWRSSGDPFRTSAPIWGLDFHNAVYWNGALHWVPKWGSEPPLYFDVEREILRELPMPPESPCLRQIRYIGESRGHMHLIDIYDDRTPKQFDVLEMESNHSKWVFRYRVDLDVFATVFPYLLPNCSHEKHGPFFTILCLVRGEEEEEASSLLLNIHGCIFSYNLEDKTFKELHKFPLIGPRNSLWRDGDDVYQYFEALSCV</sequence>
<keyword evidence="4" id="KW-1185">Reference proteome</keyword>
<dbReference type="InterPro" id="IPR055290">
    <property type="entry name" value="At3g26010-like"/>
</dbReference>
<evidence type="ECO:0000256" key="1">
    <source>
        <dbReference type="SAM" id="MobiDB-lite"/>
    </source>
</evidence>
<dbReference type="PANTHER" id="PTHR35546:SF130">
    <property type="entry name" value="EXPRESSED PROTEIN"/>
    <property type="match status" value="1"/>
</dbReference>
<evidence type="ECO:0000313" key="3">
    <source>
        <dbReference type="EMBL" id="KAF8404539.1"/>
    </source>
</evidence>
<dbReference type="PANTHER" id="PTHR35546">
    <property type="entry name" value="F-BOX PROTEIN INTERACTION DOMAIN PROTEIN-RELATED"/>
    <property type="match status" value="1"/>
</dbReference>
<evidence type="ECO:0000313" key="4">
    <source>
        <dbReference type="Proteomes" id="UP000655225"/>
    </source>
</evidence>
<reference evidence="3 4" key="1">
    <citation type="submission" date="2020-04" db="EMBL/GenBank/DDBJ databases">
        <title>Plant Genome Project.</title>
        <authorList>
            <person name="Zhang R.-G."/>
        </authorList>
    </citation>
    <scope>NUCLEOTIDE SEQUENCE [LARGE SCALE GENOMIC DNA]</scope>
    <source>
        <strain evidence="3">YNK0</strain>
        <tissue evidence="3">Leaf</tissue>
    </source>
</reference>
<feature type="region of interest" description="Disordered" evidence="1">
    <location>
        <begin position="1"/>
        <end position="24"/>
    </location>
</feature>
<proteinExistence type="predicted"/>
<dbReference type="AlphaFoldDB" id="A0A835DLL8"/>
<dbReference type="CDD" id="cd22157">
    <property type="entry name" value="F-box_AtFBW1-like"/>
    <property type="match status" value="1"/>
</dbReference>
<dbReference type="InterPro" id="IPR006527">
    <property type="entry name" value="F-box-assoc_dom_typ1"/>
</dbReference>
<dbReference type="Pfam" id="PF00646">
    <property type="entry name" value="F-box"/>
    <property type="match status" value="1"/>
</dbReference>
<name>A0A835DLL8_TETSI</name>
<dbReference type="InterPro" id="IPR001810">
    <property type="entry name" value="F-box_dom"/>
</dbReference>
<dbReference type="Gene3D" id="1.20.1280.50">
    <property type="match status" value="1"/>
</dbReference>
<dbReference type="EMBL" id="JABCRI010000006">
    <property type="protein sequence ID" value="KAF8404539.1"/>
    <property type="molecule type" value="Genomic_DNA"/>
</dbReference>
<protein>
    <recommendedName>
        <fullName evidence="2">F-box domain-containing protein</fullName>
    </recommendedName>
</protein>
<dbReference type="InterPro" id="IPR036047">
    <property type="entry name" value="F-box-like_dom_sf"/>
</dbReference>
<dbReference type="OrthoDB" id="605328at2759"/>
<dbReference type="Pfam" id="PF07734">
    <property type="entry name" value="FBA_1"/>
    <property type="match status" value="1"/>
</dbReference>
<dbReference type="SMART" id="SM00256">
    <property type="entry name" value="FBOX"/>
    <property type="match status" value="1"/>
</dbReference>
<evidence type="ECO:0000259" key="2">
    <source>
        <dbReference type="SMART" id="SM00256"/>
    </source>
</evidence>
<dbReference type="InterPro" id="IPR017451">
    <property type="entry name" value="F-box-assoc_interact_dom"/>
</dbReference>
<organism evidence="3 4">
    <name type="scientific">Tetracentron sinense</name>
    <name type="common">Spur-leaf</name>
    <dbReference type="NCBI Taxonomy" id="13715"/>
    <lineage>
        <taxon>Eukaryota</taxon>
        <taxon>Viridiplantae</taxon>
        <taxon>Streptophyta</taxon>
        <taxon>Embryophyta</taxon>
        <taxon>Tracheophyta</taxon>
        <taxon>Spermatophyta</taxon>
        <taxon>Magnoliopsida</taxon>
        <taxon>Trochodendrales</taxon>
        <taxon>Trochodendraceae</taxon>
        <taxon>Tetracentron</taxon>
    </lineage>
</organism>
<dbReference type="SUPFAM" id="SSF81383">
    <property type="entry name" value="F-box domain"/>
    <property type="match status" value="1"/>
</dbReference>
<dbReference type="Proteomes" id="UP000655225">
    <property type="component" value="Unassembled WGS sequence"/>
</dbReference>
<feature type="domain" description="F-box" evidence="2">
    <location>
        <begin position="27"/>
        <end position="67"/>
    </location>
</feature>
<gene>
    <name evidence="3" type="ORF">HHK36_009426</name>
</gene>
<comment type="caution">
    <text evidence="3">The sequence shown here is derived from an EMBL/GenBank/DDBJ whole genome shotgun (WGS) entry which is preliminary data.</text>
</comment>
<accession>A0A835DLL8</accession>
<dbReference type="NCBIfam" id="TIGR01640">
    <property type="entry name" value="F_box_assoc_1"/>
    <property type="match status" value="1"/>
</dbReference>
<dbReference type="OMA" id="NCHASDH"/>